<dbReference type="GO" id="GO:0031177">
    <property type="term" value="F:phosphopantetheine binding"/>
    <property type="evidence" value="ECO:0007669"/>
    <property type="project" value="InterPro"/>
</dbReference>
<feature type="domain" description="Carrier" evidence="5">
    <location>
        <begin position="2059"/>
        <end position="2134"/>
    </location>
</feature>
<dbReference type="InterPro" id="IPR036736">
    <property type="entry name" value="ACP-like_sf"/>
</dbReference>
<evidence type="ECO:0000256" key="1">
    <source>
        <dbReference type="ARBA" id="ARBA00001957"/>
    </source>
</evidence>
<dbReference type="PROSITE" id="PS50075">
    <property type="entry name" value="CARRIER"/>
    <property type="match status" value="1"/>
</dbReference>
<dbReference type="SUPFAM" id="SSF47336">
    <property type="entry name" value="ACP-like"/>
    <property type="match status" value="1"/>
</dbReference>
<evidence type="ECO:0000256" key="2">
    <source>
        <dbReference type="ARBA" id="ARBA00022450"/>
    </source>
</evidence>
<dbReference type="SMART" id="SM00823">
    <property type="entry name" value="PKS_PP"/>
    <property type="match status" value="1"/>
</dbReference>
<dbReference type="UniPathway" id="UPA00011"/>
<dbReference type="InterPro" id="IPR020806">
    <property type="entry name" value="PKS_PP-bd"/>
</dbReference>
<keyword evidence="3" id="KW-0597">Phosphoprotein</keyword>
<proteinExistence type="predicted"/>
<keyword evidence="7" id="KW-1185">Reference proteome</keyword>
<sequence>METARRSPRGSRRRRAGTPPLGQLLTAAVESAADEVAIRYNPTGAPADQLELTYRELDQRSSQVARELIERGVGPGDVVAIGIARSPESVLSVWAVAKTGAAHIFIDPADPADRITSIATDSGAAFGLTTSMYRRVLGRALYWIELDDPVQADRIARRPRHPISYTDRIRTLDERHPAYITYPCGPSGELAGIVVPHAGLGAVVAAVGDSYGISSDSRVVHSCSPTVDIAVLELLLTCTAGATLVIAPAGVSGGRELGELIHREQVTHLITTAAVAESVDPAGLDDLALVAVIGDRNGSAPTGRWAREHCFVTSYGCSEAGIVATNTGPALPDRPGTIGTAAAGVEMLVLDARLRPVLAGDVGELYLVGPVLAQGYANLPALTASRFVAVPGGNGRPGTRMYRTGDLARYVETPQGLEIEFSDSVDSRLRAYGGESANAVAGARLAAPWPRELRGGAGSVGYAGSVDGSERVTPGGEPGFVETVTDPASDRTGEVPLTPLLGRYLAGGVFPGFAQSMVLSLPEGIDRAGLAATVGAVLAGHEMLRAQVVTEGDRYCFELPDYLPGAGVLISEVEVPAGTGGTAPAEILRAAANSAVAQLDPLGGRMVAATWLRRPGARDALLLAVHQYVVDAASWRIVVDDLARAWEHMAAGRDVELPPAGKSFRTCAHTLFTADRENEKDYWRAVLATPDPLLGARPVDPATDIHAAVCRFAVEVPAGIAGKVRAALPDRYGTGTDDPLVAALALAVRNWRLRRGVDCAFTRVRLEGDGRSSAVLSEVDIARTVGRFSTEYPVALDLSGIAGDAALRGGVETAELLQTVSAQLGAVPDGGAGFGALHPAAPGAAPAQIGFTCRDGGVAARADPAWAPTGELGDVPGEPDPSMPVDLVVDIDAVVRSDGALTVVFGYLADIVDESAVRELAGDWLAAVRALARHAGGPAAGGLDSPLIPVAEAELEAWRAVYPRLAEVLPLGPLGTGLFFRSQLAAEGSGGDAMLFALELGGVVDLDRLHSAAQALSDRHPALRSIFTTGADGIPVQLVIETTEVPWRVVEDVGDYEMADLLATEHRIGFALDSAPPLRFTVYRTVSGRTHCVLVAHPLLFDTASAAILLRDLLALYGRHGDGAALPDPPPYREYLRWRAHGDAEAARARWSEVLRGVRPTELAAVLAPSAQPEDGYGETVHVLGEEETAAMASYAVASGVTVETVVRALWALVLASLTGRTDIVFGAVVPGRPPELGGADEMAGLLADTIPVRVQLTPGRTVRELLTRIQSEQATLLEHHYLDPAGTPPGAAHLFDTVLVFDPDPIDAAGLRAAAGALDGLEVVDITTRIDSHHPVTLVVESADRLLLRLRYRRDSVAEICAQALSELLRALVGQLLAVPAQVALPAAGWWDPPTALGVHGELPADRPRPVTASRRSGVLRRELDSELHDALDIAAGQCDTNDFTVVQAALAVLLARLSGYRETAVGAYATKGSAAGLSVLHTHVNPAGSFDALLVEAREAGAAALGTVGRGSERLGHLIDTLRTVAGQPPFRVLLSTDSEPAELPEKLDLRVDLVADGAGATLTFTYARDLFDAPTVGDHADRLLRILAAVAADPGVVVGDIDLLFPGERELVLREWNSAGAAVPPVTVVDLIEARARLDPAAPAVRSGDVVSSFDELLGCSYRVARGLIDAGAGPETLVAVAVPRTEVLPVALLGVLLAGAAYLPIDTARPGYPEGQSVVVLTVAAMRDAVPAGLAVVVVEETTHHSAAPVTDMDRHAPLRPGNLMYAAHSSDPTGVTHRNVVELFANTQLLFDFDDADIWALFHPVTSGFSVWELWCALAGGGCVVVVDEETAESPQRFRELLVRERVTVIGQTPPEFYRFTEADRVADPADDTSALRYVVLGGEALDLRRLRPWYERHGASGGGERDAPWVVSMYGTAETTVHASYLILDEHLVDNPASVIGRALPGLDALVLDDRLQPAPVGVPGEIYVAGAQLARGYLDRPGLTATRFVADPFGAPGARMYRSGDFGRWAGFAGRANLEYTGRRQSREWGDGPETVDAVSPGPPVERAAYAEPADSTETVVAEVFAELLDDDRVGADDDFFALGGNSLLASRAVARINEALGADLTLRAVFEAPVVSALAARVEPGAGRAMQRPALDRAERPERIPLAPNQHRIWLGGRADPGAHNIVLAVGLTGALDTSALRYAISDLLERHEPLRTRYPAGPDGVPYQDILPVAQVLRGGLEIADTDDPSGSIAELRATAFDITTAAPIRGLLLATGADRHILALVAHRIAADSASPAPLLRDLMTAYLARVSGESPRWSPLPVQYSDYAIWQCALLGAEDDENSLTAQQLGYWRQQLRGSAGNSGLPPDRPRPERISLPDAAIDIAMPAHVHRSLDALAEERGATVLLIVHAAVTALLHRSTGAADIAVGRRITGRDEPALADLVGRFANTVTVRTRVRATQTFTELLDRTRETNLAATANADTPFEQVVDAATSAREPLFGVLLSQLDKPAVVNLPGLAVRELDHGISDAQVDLRIDIDPCRERDGAPGELRMALAYRTDLFDEETVLSFGDRLARILTAVAAEPRLRVGEIDIIGDSEPEHAAEPLDAADVALGSESVVPADMRGAGSGVPAVAAGVPGTESGGGAVVSVGMDGTSGGGPDVPAGMTGIAPAETGIAADKGVIRPAERADPVGATGPAAAGLVAEAGSVGGASVADTDVAERTGDTAPADQAGPVDTVRRAAAPGWGVPAGSPGTVPAPAVFGPPDAVGIEYAGGPAVSTATAGIALARTLTVSVEDDPDGPAVIRGDEVMTYQELDTRSSRLARVLIARGCGPGTGVVTALERGMDSVVATWAVLKAGAALVPADAVQVAVTAGLVVEFALAVTAAPRTPEAEWLILDDPAIQAEMGRQSSRPVTHAHRVRPLRGGDLAVVDATGRRVTYDRLAAAVARVHAATELTYEARTYGYGRGDGPAAVTEFVAAGAAGASVVLPPGDGRKVTTAEEWITHLWSDNEGLGFLRPGALPDLMALILAEGGPPGPAWHEVAWVLDLPALIG</sequence>
<gene>
    <name evidence="6" type="ORF">HGA15_12535</name>
</gene>
<protein>
    <submittedName>
        <fullName evidence="6">AMP-binding protein</fullName>
    </submittedName>
</protein>
<dbReference type="GO" id="GO:0044550">
    <property type="term" value="P:secondary metabolite biosynthetic process"/>
    <property type="evidence" value="ECO:0007669"/>
    <property type="project" value="TreeGrafter"/>
</dbReference>
<dbReference type="GO" id="GO:0008610">
    <property type="term" value="P:lipid biosynthetic process"/>
    <property type="evidence" value="ECO:0007669"/>
    <property type="project" value="UniProtKB-ARBA"/>
</dbReference>
<dbReference type="SUPFAM" id="SSF56801">
    <property type="entry name" value="Acetyl-CoA synthetase-like"/>
    <property type="match status" value="3"/>
</dbReference>
<dbReference type="InterPro" id="IPR029058">
    <property type="entry name" value="AB_hydrolase_fold"/>
</dbReference>
<dbReference type="InterPro" id="IPR042099">
    <property type="entry name" value="ANL_N_sf"/>
</dbReference>
<evidence type="ECO:0000313" key="6">
    <source>
        <dbReference type="EMBL" id="NKY56967.1"/>
    </source>
</evidence>
<feature type="region of interest" description="Disordered" evidence="4">
    <location>
        <begin position="1"/>
        <end position="23"/>
    </location>
</feature>
<comment type="caution">
    <text evidence="6">The sequence shown here is derived from an EMBL/GenBank/DDBJ whole genome shotgun (WGS) entry which is preliminary data.</text>
</comment>
<dbReference type="Pfam" id="PF00501">
    <property type="entry name" value="AMP-binding"/>
    <property type="match status" value="3"/>
</dbReference>
<dbReference type="Pfam" id="PF00550">
    <property type="entry name" value="PP-binding"/>
    <property type="match status" value="1"/>
</dbReference>
<dbReference type="GO" id="GO:0003824">
    <property type="term" value="F:catalytic activity"/>
    <property type="evidence" value="ECO:0007669"/>
    <property type="project" value="InterPro"/>
</dbReference>
<dbReference type="Gene3D" id="3.30.559.10">
    <property type="entry name" value="Chloramphenicol acetyltransferase-like domain"/>
    <property type="match status" value="3"/>
</dbReference>
<evidence type="ECO:0000259" key="5">
    <source>
        <dbReference type="PROSITE" id="PS50075"/>
    </source>
</evidence>
<dbReference type="GO" id="GO:0072330">
    <property type="term" value="P:monocarboxylic acid biosynthetic process"/>
    <property type="evidence" value="ECO:0007669"/>
    <property type="project" value="UniProtKB-ARBA"/>
</dbReference>
<evidence type="ECO:0000256" key="4">
    <source>
        <dbReference type="SAM" id="MobiDB-lite"/>
    </source>
</evidence>
<comment type="cofactor">
    <cofactor evidence="1">
        <name>pantetheine 4'-phosphate</name>
        <dbReference type="ChEBI" id="CHEBI:47942"/>
    </cofactor>
</comment>
<dbReference type="SUPFAM" id="SSF52777">
    <property type="entry name" value="CoA-dependent acyltransferases"/>
    <property type="match status" value="7"/>
</dbReference>
<dbReference type="PANTHER" id="PTHR45527">
    <property type="entry name" value="NONRIBOSOMAL PEPTIDE SYNTHETASE"/>
    <property type="match status" value="1"/>
</dbReference>
<dbReference type="Gene3D" id="3.40.50.12780">
    <property type="entry name" value="N-terminal domain of ligase-like"/>
    <property type="match status" value="3"/>
</dbReference>
<feature type="compositionally biased region" description="Basic residues" evidence="4">
    <location>
        <begin position="1"/>
        <end position="16"/>
    </location>
</feature>
<dbReference type="GO" id="GO:0005737">
    <property type="term" value="C:cytoplasm"/>
    <property type="evidence" value="ECO:0007669"/>
    <property type="project" value="TreeGrafter"/>
</dbReference>
<dbReference type="InterPro" id="IPR001242">
    <property type="entry name" value="Condensation_dom"/>
</dbReference>
<dbReference type="InterPro" id="IPR000873">
    <property type="entry name" value="AMP-dep_synth/lig_dom"/>
</dbReference>
<accession>A0A846YDL7</accession>
<dbReference type="GO" id="GO:0043041">
    <property type="term" value="P:amino acid activation for nonribosomal peptide biosynthetic process"/>
    <property type="evidence" value="ECO:0007669"/>
    <property type="project" value="TreeGrafter"/>
</dbReference>
<dbReference type="EMBL" id="JAAXOT010000005">
    <property type="protein sequence ID" value="NKY56967.1"/>
    <property type="molecule type" value="Genomic_DNA"/>
</dbReference>
<evidence type="ECO:0000256" key="3">
    <source>
        <dbReference type="ARBA" id="ARBA00022553"/>
    </source>
</evidence>
<dbReference type="InterPro" id="IPR023213">
    <property type="entry name" value="CAT-like_dom_sf"/>
</dbReference>
<dbReference type="FunFam" id="1.10.1200.10:FF:000016">
    <property type="entry name" value="Non-ribosomal peptide synthase"/>
    <property type="match status" value="1"/>
</dbReference>
<dbReference type="PANTHER" id="PTHR45527:SF14">
    <property type="entry name" value="PLIPASTATIN SYNTHASE SUBUNIT B"/>
    <property type="match status" value="1"/>
</dbReference>
<reference evidence="6 7" key="1">
    <citation type="submission" date="2020-04" db="EMBL/GenBank/DDBJ databases">
        <title>MicrobeNet Type strains.</title>
        <authorList>
            <person name="Nicholson A.C."/>
        </authorList>
    </citation>
    <scope>NUCLEOTIDE SEQUENCE [LARGE SCALE GENOMIC DNA]</scope>
    <source>
        <strain evidence="6 7">JCM 3332</strain>
    </source>
</reference>
<dbReference type="Pfam" id="PF00668">
    <property type="entry name" value="Condensation"/>
    <property type="match status" value="3"/>
</dbReference>
<dbReference type="Gene3D" id="3.40.50.1820">
    <property type="entry name" value="alpha/beta hydrolase"/>
    <property type="match status" value="1"/>
</dbReference>
<name>A0A846YDL7_9NOCA</name>
<organism evidence="6 7">
    <name type="scientific">Nocardia flavorosea</name>
    <dbReference type="NCBI Taxonomy" id="53429"/>
    <lineage>
        <taxon>Bacteria</taxon>
        <taxon>Bacillati</taxon>
        <taxon>Actinomycetota</taxon>
        <taxon>Actinomycetes</taxon>
        <taxon>Mycobacteriales</taxon>
        <taxon>Nocardiaceae</taxon>
        <taxon>Nocardia</taxon>
    </lineage>
</organism>
<dbReference type="InterPro" id="IPR009081">
    <property type="entry name" value="PP-bd_ACP"/>
</dbReference>
<evidence type="ECO:0000313" key="7">
    <source>
        <dbReference type="Proteomes" id="UP000570678"/>
    </source>
</evidence>
<keyword evidence="2" id="KW-0596">Phosphopantetheine</keyword>
<dbReference type="Proteomes" id="UP000570678">
    <property type="component" value="Unassembled WGS sequence"/>
</dbReference>
<dbReference type="Gene3D" id="3.30.559.30">
    <property type="entry name" value="Nonribosomal peptide synthetase, condensation domain"/>
    <property type="match status" value="4"/>
</dbReference>